<evidence type="ECO:0000256" key="1">
    <source>
        <dbReference type="SAM" id="Phobius"/>
    </source>
</evidence>
<dbReference type="InterPro" id="IPR006860">
    <property type="entry name" value="FecR"/>
</dbReference>
<name>A0ABP8MBF9_9BACT</name>
<feature type="domain" description="FecR protein" evidence="2">
    <location>
        <begin position="181"/>
        <end position="263"/>
    </location>
</feature>
<comment type="caution">
    <text evidence="3">The sequence shown here is derived from an EMBL/GenBank/DDBJ whole genome shotgun (WGS) entry which is preliminary data.</text>
</comment>
<dbReference type="Gene3D" id="2.60.120.1440">
    <property type="match status" value="1"/>
</dbReference>
<dbReference type="PANTHER" id="PTHR30273:SF2">
    <property type="entry name" value="PROTEIN FECR"/>
    <property type="match status" value="1"/>
</dbReference>
<evidence type="ECO:0000313" key="3">
    <source>
        <dbReference type="EMBL" id="GAA4446698.1"/>
    </source>
</evidence>
<proteinExistence type="predicted"/>
<keyword evidence="1" id="KW-0812">Transmembrane</keyword>
<evidence type="ECO:0000313" key="4">
    <source>
        <dbReference type="Proteomes" id="UP001500840"/>
    </source>
</evidence>
<keyword evidence="1" id="KW-1133">Transmembrane helix</keyword>
<dbReference type="Pfam" id="PF04773">
    <property type="entry name" value="FecR"/>
    <property type="match status" value="1"/>
</dbReference>
<sequence length="487" mass="52252">MIAEYARGEISEVRLRHLEAALREDDGFRAEFIEYMNVDAALGDLAALSESEIAQLDGIATASGQVADLDTGSHAEHVTLVEPNDRSAITSVTKLAHWKIIAALAACLIFAVASWWQFGTGAGGNANHVAHENGGAVESVRDVNIAAFATVMQLADARWVHGKPLAIGDRVSAGVLQLQAGIIHLQFDNGVGVTLEGPAEFEVASVDVTRLRSGLLTATVPPGAEGFRVDTPSAQVVDLGTAFGIDQRVDGTSTVSVFDGEVEILSGEDSDKRLLTEGRTVRLAADGSMSDVEFNSQPFEKLWPTASGIAGSTGAFRFAPPWPRGLSRIQSDTEIFVLPEGYASKLEEPCPIDVTESELNTSSIPAGQRVRSYLLQFNPVDPTGQEAASIELGSRMRRIEGSITFDRPVIGMIVNGETLKATDEIFSLNRGPMRPFTRGLELSQPRTADVVSLSEDRHTLTLKLAVFDLFSDHVRVIVDASLDDVED</sequence>
<protein>
    <submittedName>
        <fullName evidence="3">FecR domain-containing protein</fullName>
    </submittedName>
</protein>
<dbReference type="PANTHER" id="PTHR30273">
    <property type="entry name" value="PERIPLASMIC SIGNAL SENSOR AND SIGMA FACTOR ACTIVATOR FECR-RELATED"/>
    <property type="match status" value="1"/>
</dbReference>
<accession>A0ABP8MBF9</accession>
<dbReference type="InterPro" id="IPR012373">
    <property type="entry name" value="Ferrdict_sens_TM"/>
</dbReference>
<gene>
    <name evidence="3" type="ORF">GCM10023156_07940</name>
</gene>
<reference evidence="4" key="1">
    <citation type="journal article" date="2019" name="Int. J. Syst. Evol. Microbiol.">
        <title>The Global Catalogue of Microorganisms (GCM) 10K type strain sequencing project: providing services to taxonomists for standard genome sequencing and annotation.</title>
        <authorList>
            <consortium name="The Broad Institute Genomics Platform"/>
            <consortium name="The Broad Institute Genome Sequencing Center for Infectious Disease"/>
            <person name="Wu L."/>
            <person name="Ma J."/>
        </authorList>
    </citation>
    <scope>NUCLEOTIDE SEQUENCE [LARGE SCALE GENOMIC DNA]</scope>
    <source>
        <strain evidence="4">JCM 17759</strain>
    </source>
</reference>
<dbReference type="Proteomes" id="UP001500840">
    <property type="component" value="Unassembled WGS sequence"/>
</dbReference>
<evidence type="ECO:0000259" key="2">
    <source>
        <dbReference type="Pfam" id="PF04773"/>
    </source>
</evidence>
<organism evidence="3 4">
    <name type="scientific">Novipirellula rosea</name>
    <dbReference type="NCBI Taxonomy" id="1031540"/>
    <lineage>
        <taxon>Bacteria</taxon>
        <taxon>Pseudomonadati</taxon>
        <taxon>Planctomycetota</taxon>
        <taxon>Planctomycetia</taxon>
        <taxon>Pirellulales</taxon>
        <taxon>Pirellulaceae</taxon>
        <taxon>Novipirellula</taxon>
    </lineage>
</organism>
<keyword evidence="4" id="KW-1185">Reference proteome</keyword>
<dbReference type="EMBL" id="BAABGA010000010">
    <property type="protein sequence ID" value="GAA4446698.1"/>
    <property type="molecule type" value="Genomic_DNA"/>
</dbReference>
<feature type="transmembrane region" description="Helical" evidence="1">
    <location>
        <begin position="100"/>
        <end position="118"/>
    </location>
</feature>
<keyword evidence="1" id="KW-0472">Membrane</keyword>